<feature type="domain" description="EF-hand" evidence="4">
    <location>
        <begin position="206"/>
        <end position="241"/>
    </location>
</feature>
<evidence type="ECO:0000259" key="4">
    <source>
        <dbReference type="PROSITE" id="PS50222"/>
    </source>
</evidence>
<reference evidence="5" key="1">
    <citation type="journal article" date="2023" name="Mol. Biol. Evol.">
        <title>Third-Generation Sequencing Reveals the Adaptive Role of the Epigenome in Three Deep-Sea Polychaetes.</title>
        <authorList>
            <person name="Perez M."/>
            <person name="Aroh O."/>
            <person name="Sun Y."/>
            <person name="Lan Y."/>
            <person name="Juniper S.K."/>
            <person name="Young C.R."/>
            <person name="Angers B."/>
            <person name="Qian P.Y."/>
        </authorList>
    </citation>
    <scope>NUCLEOTIDE SEQUENCE</scope>
    <source>
        <strain evidence="5">P08H-3</strain>
    </source>
</reference>
<dbReference type="InterPro" id="IPR011992">
    <property type="entry name" value="EF-hand-dom_pair"/>
</dbReference>
<dbReference type="Pfam" id="PF13202">
    <property type="entry name" value="EF-hand_5"/>
    <property type="match status" value="1"/>
</dbReference>
<evidence type="ECO:0000256" key="2">
    <source>
        <dbReference type="ARBA" id="ARBA00022737"/>
    </source>
</evidence>
<keyword evidence="1" id="KW-0479">Metal-binding</keyword>
<feature type="domain" description="EF-hand" evidence="4">
    <location>
        <begin position="26"/>
        <end position="61"/>
    </location>
</feature>
<dbReference type="GO" id="GO:0017156">
    <property type="term" value="P:calcium-ion regulated exocytosis"/>
    <property type="evidence" value="ECO:0007669"/>
    <property type="project" value="TreeGrafter"/>
</dbReference>
<dbReference type="Proteomes" id="UP001208570">
    <property type="component" value="Unassembled WGS sequence"/>
</dbReference>
<keyword evidence="6" id="KW-1185">Reference proteome</keyword>
<dbReference type="SUPFAM" id="SSF47473">
    <property type="entry name" value="EF-hand"/>
    <property type="match status" value="2"/>
</dbReference>
<evidence type="ECO:0000313" key="6">
    <source>
        <dbReference type="Proteomes" id="UP001208570"/>
    </source>
</evidence>
<protein>
    <recommendedName>
        <fullName evidence="4">EF-hand domain-containing protein</fullName>
    </recommendedName>
</protein>
<dbReference type="InterPro" id="IPR002048">
    <property type="entry name" value="EF_hand_dom"/>
</dbReference>
<feature type="domain" description="EF-hand" evidence="4">
    <location>
        <begin position="80"/>
        <end position="115"/>
    </location>
</feature>
<keyword evidence="2" id="KW-0677">Repeat</keyword>
<dbReference type="GO" id="GO:0005509">
    <property type="term" value="F:calcium ion binding"/>
    <property type="evidence" value="ECO:0007669"/>
    <property type="project" value="InterPro"/>
</dbReference>
<sequence length="246" mass="28605">MDKTKEEFVQFIRHAMMDKSSNEFIEFYQFLINCFVRADSNMDGQVSIDEFDQLIEEAAYLPRKHGFAPKSKDLYATDDARKEARDKLFKEMDSNHDGHITFEEWLAFAFKHIGEKLSLLNKDLLGGKEATKDEFVAFSKKAVDRSTPEYRELFCFLLKCFIDADKDYDGAVQPLEFDAMIEMAAATPRRLGLAPATSSLYKTDAERVEKRREYFRTMDTNNDGNISFDEWLQYVIDHMIAKIAKM</sequence>
<dbReference type="SMART" id="SM00054">
    <property type="entry name" value="EFh"/>
    <property type="match status" value="4"/>
</dbReference>
<organism evidence="5 6">
    <name type="scientific">Paralvinella palmiformis</name>
    <dbReference type="NCBI Taxonomy" id="53620"/>
    <lineage>
        <taxon>Eukaryota</taxon>
        <taxon>Metazoa</taxon>
        <taxon>Spiralia</taxon>
        <taxon>Lophotrochozoa</taxon>
        <taxon>Annelida</taxon>
        <taxon>Polychaeta</taxon>
        <taxon>Sedentaria</taxon>
        <taxon>Canalipalpata</taxon>
        <taxon>Terebellida</taxon>
        <taxon>Terebelliformia</taxon>
        <taxon>Alvinellidae</taxon>
        <taxon>Paralvinella</taxon>
    </lineage>
</organism>
<proteinExistence type="predicted"/>
<dbReference type="PANTHER" id="PTHR10827">
    <property type="entry name" value="RETICULOCALBIN"/>
    <property type="match status" value="1"/>
</dbReference>
<evidence type="ECO:0000256" key="1">
    <source>
        <dbReference type="ARBA" id="ARBA00022723"/>
    </source>
</evidence>
<dbReference type="InterPro" id="IPR018247">
    <property type="entry name" value="EF_Hand_1_Ca_BS"/>
</dbReference>
<keyword evidence="3" id="KW-0106">Calcium</keyword>
<gene>
    <name evidence="5" type="ORF">LSH36_550g01004</name>
</gene>
<dbReference type="EMBL" id="JAODUP010000550">
    <property type="protein sequence ID" value="KAK2147477.1"/>
    <property type="molecule type" value="Genomic_DNA"/>
</dbReference>
<dbReference type="GO" id="GO:0005783">
    <property type="term" value="C:endoplasmic reticulum"/>
    <property type="evidence" value="ECO:0007669"/>
    <property type="project" value="TreeGrafter"/>
</dbReference>
<dbReference type="Gene3D" id="1.10.238.10">
    <property type="entry name" value="EF-hand"/>
    <property type="match status" value="2"/>
</dbReference>
<dbReference type="PANTHER" id="PTHR10827:SF98">
    <property type="entry name" value="45 KDA CALCIUM-BINDING PROTEIN"/>
    <property type="match status" value="1"/>
</dbReference>
<dbReference type="PROSITE" id="PS00018">
    <property type="entry name" value="EF_HAND_1"/>
    <property type="match status" value="3"/>
</dbReference>
<evidence type="ECO:0000313" key="5">
    <source>
        <dbReference type="EMBL" id="KAK2147477.1"/>
    </source>
</evidence>
<dbReference type="AlphaFoldDB" id="A0AAD9J6E0"/>
<comment type="caution">
    <text evidence="5">The sequence shown here is derived from an EMBL/GenBank/DDBJ whole genome shotgun (WGS) entry which is preliminary data.</text>
</comment>
<evidence type="ECO:0000256" key="3">
    <source>
        <dbReference type="ARBA" id="ARBA00022837"/>
    </source>
</evidence>
<dbReference type="Pfam" id="PF13499">
    <property type="entry name" value="EF-hand_7"/>
    <property type="match status" value="1"/>
</dbReference>
<accession>A0AAD9J6E0</accession>
<name>A0AAD9J6E0_9ANNE</name>
<dbReference type="PROSITE" id="PS50222">
    <property type="entry name" value="EF_HAND_2"/>
    <property type="match status" value="3"/>
</dbReference>